<evidence type="ECO:0000256" key="1">
    <source>
        <dbReference type="ARBA" id="ARBA00022603"/>
    </source>
</evidence>
<dbReference type="PROSITE" id="PS51683">
    <property type="entry name" value="SAM_OMT_II"/>
    <property type="match status" value="1"/>
</dbReference>
<dbReference type="Proteomes" id="UP001217838">
    <property type="component" value="Unassembled WGS sequence"/>
</dbReference>
<organism evidence="5 6">
    <name type="scientific">Nannocystis radixulma</name>
    <dbReference type="NCBI Taxonomy" id="2995305"/>
    <lineage>
        <taxon>Bacteria</taxon>
        <taxon>Pseudomonadati</taxon>
        <taxon>Myxococcota</taxon>
        <taxon>Polyangia</taxon>
        <taxon>Nannocystales</taxon>
        <taxon>Nannocystaceae</taxon>
        <taxon>Nannocystis</taxon>
    </lineage>
</organism>
<dbReference type="InterPro" id="IPR029063">
    <property type="entry name" value="SAM-dependent_MTases_sf"/>
</dbReference>
<dbReference type="InterPro" id="IPR001077">
    <property type="entry name" value="COMT_C"/>
</dbReference>
<sequence length="320" mass="33905">MEMDVMDLFAAASIVTAAQQTGLFRELLAAPQAAPAHAEKLGLDRRATTLVLDALVTLELASREGDRYEASPQLQSWLRPWVGGNDPRQHLWEHTVAFLRSGEPLAHMDGTPAEREASYRAGVAWLGKHLEPFARELAGKLAQAPARVLDVGCGSGVWSLAIAERSPTTHVTGQDFPQVLESFSARAQDLGLADRVATIPGDMHAVELPVGAFDLVVIANVLRLETPERAASLLARLARAVAPGGALLVVDALAGGTPERERARALYALNLALRTRAGRVHSPAEFASWLTAAGLGAIETIELGGRAGPLGAVGALLARR</sequence>
<gene>
    <name evidence="5" type="ORF">POL58_00925</name>
</gene>
<name>A0ABT5AWQ1_9BACT</name>
<evidence type="ECO:0000313" key="5">
    <source>
        <dbReference type="EMBL" id="MDC0666272.1"/>
    </source>
</evidence>
<accession>A0ABT5AWQ1</accession>
<dbReference type="InterPro" id="IPR036388">
    <property type="entry name" value="WH-like_DNA-bd_sf"/>
</dbReference>
<proteinExistence type="predicted"/>
<dbReference type="CDD" id="cd02440">
    <property type="entry name" value="AdoMet_MTases"/>
    <property type="match status" value="1"/>
</dbReference>
<dbReference type="GO" id="GO:0008168">
    <property type="term" value="F:methyltransferase activity"/>
    <property type="evidence" value="ECO:0007669"/>
    <property type="project" value="UniProtKB-KW"/>
</dbReference>
<evidence type="ECO:0000259" key="4">
    <source>
        <dbReference type="Pfam" id="PF00891"/>
    </source>
</evidence>
<dbReference type="Pfam" id="PF00891">
    <property type="entry name" value="Methyltransf_2"/>
    <property type="match status" value="1"/>
</dbReference>
<keyword evidence="1 5" id="KW-0489">Methyltransferase</keyword>
<evidence type="ECO:0000256" key="2">
    <source>
        <dbReference type="ARBA" id="ARBA00022679"/>
    </source>
</evidence>
<dbReference type="Gene3D" id="1.10.10.10">
    <property type="entry name" value="Winged helix-like DNA-binding domain superfamily/Winged helix DNA-binding domain"/>
    <property type="match status" value="1"/>
</dbReference>
<dbReference type="GO" id="GO:0032259">
    <property type="term" value="P:methylation"/>
    <property type="evidence" value="ECO:0007669"/>
    <property type="project" value="UniProtKB-KW"/>
</dbReference>
<evidence type="ECO:0000313" key="6">
    <source>
        <dbReference type="Proteomes" id="UP001217838"/>
    </source>
</evidence>
<dbReference type="Gene3D" id="3.40.50.150">
    <property type="entry name" value="Vaccinia Virus protein VP39"/>
    <property type="match status" value="1"/>
</dbReference>
<reference evidence="5 6" key="1">
    <citation type="submission" date="2022-11" db="EMBL/GenBank/DDBJ databases">
        <title>Minimal conservation of predation-associated metabolite biosynthetic gene clusters underscores biosynthetic potential of Myxococcota including descriptions for ten novel species: Archangium lansinium sp. nov., Myxococcus landrumus sp. nov., Nannocystis bai.</title>
        <authorList>
            <person name="Ahearne A."/>
            <person name="Stevens C."/>
            <person name="Dowd S."/>
        </authorList>
    </citation>
    <scope>NUCLEOTIDE SEQUENCE [LARGE SCALE GENOMIC DNA]</scope>
    <source>
        <strain evidence="5 6">NCELM</strain>
    </source>
</reference>
<keyword evidence="2" id="KW-0808">Transferase</keyword>
<dbReference type="PANTHER" id="PTHR43712:SF2">
    <property type="entry name" value="O-METHYLTRANSFERASE CICE"/>
    <property type="match status" value="1"/>
</dbReference>
<protein>
    <submittedName>
        <fullName evidence="5">Class I SAM-dependent methyltransferase</fullName>
    </submittedName>
</protein>
<dbReference type="EMBL" id="JAQNDN010000001">
    <property type="protein sequence ID" value="MDC0666272.1"/>
    <property type="molecule type" value="Genomic_DNA"/>
</dbReference>
<dbReference type="PANTHER" id="PTHR43712">
    <property type="entry name" value="PUTATIVE (AFU_ORTHOLOGUE AFUA_4G14580)-RELATED"/>
    <property type="match status" value="1"/>
</dbReference>
<evidence type="ECO:0000256" key="3">
    <source>
        <dbReference type="ARBA" id="ARBA00022691"/>
    </source>
</evidence>
<keyword evidence="6" id="KW-1185">Reference proteome</keyword>
<dbReference type="RefSeq" id="WP_271993758.1">
    <property type="nucleotide sequence ID" value="NZ_JAQNDN010000001.1"/>
</dbReference>
<feature type="domain" description="O-methyltransferase C-terminal" evidence="4">
    <location>
        <begin position="147"/>
        <end position="294"/>
    </location>
</feature>
<comment type="caution">
    <text evidence="5">The sequence shown here is derived from an EMBL/GenBank/DDBJ whole genome shotgun (WGS) entry which is preliminary data.</text>
</comment>
<dbReference type="SUPFAM" id="SSF53335">
    <property type="entry name" value="S-adenosyl-L-methionine-dependent methyltransferases"/>
    <property type="match status" value="1"/>
</dbReference>
<dbReference type="InterPro" id="IPR016461">
    <property type="entry name" value="COMT-like"/>
</dbReference>
<keyword evidence="3" id="KW-0949">S-adenosyl-L-methionine</keyword>